<sequence>MVFFYPEPVAGAFEFFNSSYSILFSANINF</sequence>
<accession>A0A381Y5V9</accession>
<dbReference type="AlphaFoldDB" id="A0A381Y5V9"/>
<dbReference type="EMBL" id="UINC01017458">
    <property type="protein sequence ID" value="SVA72404.1"/>
    <property type="molecule type" value="Genomic_DNA"/>
</dbReference>
<protein>
    <submittedName>
        <fullName evidence="1">Uncharacterized protein</fullName>
    </submittedName>
</protein>
<gene>
    <name evidence="1" type="ORF">METZ01_LOCUS125258</name>
</gene>
<evidence type="ECO:0000313" key="1">
    <source>
        <dbReference type="EMBL" id="SVA72404.1"/>
    </source>
</evidence>
<reference evidence="1" key="1">
    <citation type="submission" date="2018-05" db="EMBL/GenBank/DDBJ databases">
        <authorList>
            <person name="Lanie J.A."/>
            <person name="Ng W.-L."/>
            <person name="Kazmierczak K.M."/>
            <person name="Andrzejewski T.M."/>
            <person name="Davidsen T.M."/>
            <person name="Wayne K.J."/>
            <person name="Tettelin H."/>
            <person name="Glass J.I."/>
            <person name="Rusch D."/>
            <person name="Podicherti R."/>
            <person name="Tsui H.-C.T."/>
            <person name="Winkler M.E."/>
        </authorList>
    </citation>
    <scope>NUCLEOTIDE SEQUENCE</scope>
</reference>
<organism evidence="1">
    <name type="scientific">marine metagenome</name>
    <dbReference type="NCBI Taxonomy" id="408172"/>
    <lineage>
        <taxon>unclassified sequences</taxon>
        <taxon>metagenomes</taxon>
        <taxon>ecological metagenomes</taxon>
    </lineage>
</organism>
<proteinExistence type="predicted"/>
<name>A0A381Y5V9_9ZZZZ</name>